<dbReference type="Proteomes" id="UP001286313">
    <property type="component" value="Unassembled WGS sequence"/>
</dbReference>
<proteinExistence type="predicted"/>
<gene>
    <name evidence="2" type="ORF">Pcinc_018734</name>
</gene>
<dbReference type="EMBL" id="JAWQEG010001816">
    <property type="protein sequence ID" value="KAK3876479.1"/>
    <property type="molecule type" value="Genomic_DNA"/>
</dbReference>
<accession>A0AAE1FLY2</accession>
<protein>
    <submittedName>
        <fullName evidence="2">Uncharacterized protein</fullName>
    </submittedName>
</protein>
<keyword evidence="3" id="KW-1185">Reference proteome</keyword>
<reference evidence="2" key="1">
    <citation type="submission" date="2023-10" db="EMBL/GenBank/DDBJ databases">
        <title>Genome assemblies of two species of porcelain crab, Petrolisthes cinctipes and Petrolisthes manimaculis (Anomura: Porcellanidae).</title>
        <authorList>
            <person name="Angst P."/>
        </authorList>
    </citation>
    <scope>NUCLEOTIDE SEQUENCE</scope>
    <source>
        <strain evidence="2">PB745_01</strain>
        <tissue evidence="2">Gill</tissue>
    </source>
</reference>
<comment type="caution">
    <text evidence="2">The sequence shown here is derived from an EMBL/GenBank/DDBJ whole genome shotgun (WGS) entry which is preliminary data.</text>
</comment>
<evidence type="ECO:0000313" key="2">
    <source>
        <dbReference type="EMBL" id="KAK3876479.1"/>
    </source>
</evidence>
<evidence type="ECO:0000313" key="3">
    <source>
        <dbReference type="Proteomes" id="UP001286313"/>
    </source>
</evidence>
<sequence>MNLGGAVVMRQQVRRKPLRPPKVTTVGEGNILELSITKVEQEADPTLEGFLKHQRSGSSHHQERLEGELWYKACLRNETEVK</sequence>
<feature type="region of interest" description="Disordered" evidence="1">
    <location>
        <begin position="1"/>
        <end position="24"/>
    </location>
</feature>
<dbReference type="AlphaFoldDB" id="A0AAE1FLY2"/>
<evidence type="ECO:0000256" key="1">
    <source>
        <dbReference type="SAM" id="MobiDB-lite"/>
    </source>
</evidence>
<organism evidence="2 3">
    <name type="scientific">Petrolisthes cinctipes</name>
    <name type="common">Flat porcelain crab</name>
    <dbReference type="NCBI Taxonomy" id="88211"/>
    <lineage>
        <taxon>Eukaryota</taxon>
        <taxon>Metazoa</taxon>
        <taxon>Ecdysozoa</taxon>
        <taxon>Arthropoda</taxon>
        <taxon>Crustacea</taxon>
        <taxon>Multicrustacea</taxon>
        <taxon>Malacostraca</taxon>
        <taxon>Eumalacostraca</taxon>
        <taxon>Eucarida</taxon>
        <taxon>Decapoda</taxon>
        <taxon>Pleocyemata</taxon>
        <taxon>Anomura</taxon>
        <taxon>Galatheoidea</taxon>
        <taxon>Porcellanidae</taxon>
        <taxon>Petrolisthes</taxon>
    </lineage>
</organism>
<name>A0AAE1FLY2_PETCI</name>